<keyword evidence="1" id="KW-0723">Serine/threonine-protein kinase</keyword>
<dbReference type="InterPro" id="IPR011009">
    <property type="entry name" value="Kinase-like_dom_sf"/>
</dbReference>
<evidence type="ECO:0000256" key="3">
    <source>
        <dbReference type="ARBA" id="ARBA00022741"/>
    </source>
</evidence>
<evidence type="ECO:0000256" key="2">
    <source>
        <dbReference type="ARBA" id="ARBA00022679"/>
    </source>
</evidence>
<dbReference type="GO" id="GO:0005524">
    <property type="term" value="F:ATP binding"/>
    <property type="evidence" value="ECO:0007669"/>
    <property type="project" value="UniProtKB-KW"/>
</dbReference>
<keyword evidence="3" id="KW-0547">Nucleotide-binding</keyword>
<dbReference type="Gene3D" id="1.10.510.10">
    <property type="entry name" value="Transferase(Phosphotransferase) domain 1"/>
    <property type="match status" value="1"/>
</dbReference>
<evidence type="ECO:0000259" key="7">
    <source>
        <dbReference type="Pfam" id="PF07714"/>
    </source>
</evidence>
<keyword evidence="5" id="KW-0067">ATP-binding</keyword>
<dbReference type="Pfam" id="PF07714">
    <property type="entry name" value="PK_Tyr_Ser-Thr"/>
    <property type="match status" value="1"/>
</dbReference>
<dbReference type="PANTHER" id="PTHR27002">
    <property type="entry name" value="RECEPTOR-LIKE SERINE/THREONINE-PROTEIN KINASE SD1-8"/>
    <property type="match status" value="1"/>
</dbReference>
<organism evidence="8">
    <name type="scientific">Salix viminalis</name>
    <name type="common">Common osier</name>
    <name type="synonym">Basket willow</name>
    <dbReference type="NCBI Taxonomy" id="40686"/>
    <lineage>
        <taxon>Eukaryota</taxon>
        <taxon>Viridiplantae</taxon>
        <taxon>Streptophyta</taxon>
        <taxon>Embryophyta</taxon>
        <taxon>Tracheophyta</taxon>
        <taxon>Spermatophyta</taxon>
        <taxon>Magnoliopsida</taxon>
        <taxon>eudicotyledons</taxon>
        <taxon>Gunneridae</taxon>
        <taxon>Pentapetalae</taxon>
        <taxon>rosids</taxon>
        <taxon>fabids</taxon>
        <taxon>Malpighiales</taxon>
        <taxon>Salicaceae</taxon>
        <taxon>Saliceae</taxon>
        <taxon>Salix</taxon>
    </lineage>
</organism>
<keyword evidence="2" id="KW-0808">Transferase</keyword>
<keyword evidence="4" id="KW-0418">Kinase</keyword>
<name>A0A6N2M866_SALVM</name>
<evidence type="ECO:0000313" key="8">
    <source>
        <dbReference type="EMBL" id="VFU50315.1"/>
    </source>
</evidence>
<dbReference type="InterPro" id="IPR001245">
    <property type="entry name" value="Ser-Thr/Tyr_kinase_cat_dom"/>
</dbReference>
<feature type="domain" description="Serine-threonine/tyrosine-protein kinase catalytic" evidence="7">
    <location>
        <begin position="6"/>
        <end position="50"/>
    </location>
</feature>
<protein>
    <recommendedName>
        <fullName evidence="7">Serine-threonine/tyrosine-protein kinase catalytic domain-containing protein</fullName>
    </recommendedName>
</protein>
<dbReference type="GO" id="GO:0005886">
    <property type="term" value="C:plasma membrane"/>
    <property type="evidence" value="ECO:0007669"/>
    <property type="project" value="TreeGrafter"/>
</dbReference>
<dbReference type="GO" id="GO:0004674">
    <property type="term" value="F:protein serine/threonine kinase activity"/>
    <property type="evidence" value="ECO:0007669"/>
    <property type="project" value="UniProtKB-KW"/>
</dbReference>
<reference evidence="8" key="1">
    <citation type="submission" date="2019-03" db="EMBL/GenBank/DDBJ databases">
        <authorList>
            <person name="Mank J."/>
            <person name="Almeida P."/>
        </authorList>
    </citation>
    <scope>NUCLEOTIDE SEQUENCE</scope>
    <source>
        <strain evidence="8">78183</strain>
    </source>
</reference>
<gene>
    <name evidence="8" type="ORF">SVIM_LOCUS334723</name>
</gene>
<evidence type="ECO:0000256" key="1">
    <source>
        <dbReference type="ARBA" id="ARBA00022527"/>
    </source>
</evidence>
<accession>A0A6N2M866</accession>
<evidence type="ECO:0000256" key="4">
    <source>
        <dbReference type="ARBA" id="ARBA00022777"/>
    </source>
</evidence>
<dbReference type="EMBL" id="CAADRP010001725">
    <property type="protein sequence ID" value="VFU50315.1"/>
    <property type="molecule type" value="Genomic_DNA"/>
</dbReference>
<feature type="region of interest" description="Disordered" evidence="6">
    <location>
        <begin position="42"/>
        <end position="64"/>
    </location>
</feature>
<dbReference type="SUPFAM" id="SSF56112">
    <property type="entry name" value="Protein kinase-like (PK-like)"/>
    <property type="match status" value="1"/>
</dbReference>
<proteinExistence type="predicted"/>
<evidence type="ECO:0000256" key="6">
    <source>
        <dbReference type="SAM" id="MobiDB-lite"/>
    </source>
</evidence>
<dbReference type="PANTHER" id="PTHR27002:SF839">
    <property type="entry name" value="NON-SPECIFIC SERINE_THREONINE PROTEIN KINASE"/>
    <property type="match status" value="1"/>
</dbReference>
<sequence>MKLSGYMSPDYAVFGRFSLKSDVFCFGVMLLEIVSGKKNNEFNPQNPAQTLTGLARNSQHYTSS</sequence>
<evidence type="ECO:0000256" key="5">
    <source>
        <dbReference type="ARBA" id="ARBA00022840"/>
    </source>
</evidence>
<dbReference type="AlphaFoldDB" id="A0A6N2M866"/>